<reference evidence="1 2" key="1">
    <citation type="journal article" date="2016" name="Nat. Commun.">
        <title>Extremotolerant tardigrade genome and improved radiotolerance of human cultured cells by tardigrade-unique protein.</title>
        <authorList>
            <person name="Hashimoto T."/>
            <person name="Horikawa D.D."/>
            <person name="Saito Y."/>
            <person name="Kuwahara H."/>
            <person name="Kozuka-Hata H."/>
            <person name="Shin-I T."/>
            <person name="Minakuchi Y."/>
            <person name="Ohishi K."/>
            <person name="Motoyama A."/>
            <person name="Aizu T."/>
            <person name="Enomoto A."/>
            <person name="Kondo K."/>
            <person name="Tanaka S."/>
            <person name="Hara Y."/>
            <person name="Koshikawa S."/>
            <person name="Sagara H."/>
            <person name="Miura T."/>
            <person name="Yokobori S."/>
            <person name="Miyagawa K."/>
            <person name="Suzuki Y."/>
            <person name="Kubo T."/>
            <person name="Oyama M."/>
            <person name="Kohara Y."/>
            <person name="Fujiyama A."/>
            <person name="Arakawa K."/>
            <person name="Katayama T."/>
            <person name="Toyoda A."/>
            <person name="Kunieda T."/>
        </authorList>
    </citation>
    <scope>NUCLEOTIDE SEQUENCE [LARGE SCALE GENOMIC DNA]</scope>
    <source>
        <strain evidence="1 2">YOKOZUNA-1</strain>
    </source>
</reference>
<protein>
    <submittedName>
        <fullName evidence="1">Uncharacterized protein</fullName>
    </submittedName>
</protein>
<proteinExistence type="predicted"/>
<evidence type="ECO:0000313" key="1">
    <source>
        <dbReference type="EMBL" id="GAU97274.1"/>
    </source>
</evidence>
<accession>A0A1D1V6H8</accession>
<dbReference type="Proteomes" id="UP000186922">
    <property type="component" value="Unassembled WGS sequence"/>
</dbReference>
<keyword evidence="2" id="KW-1185">Reference proteome</keyword>
<sequence>MDSSITPQRGVVRVTKTADIRRCRVGHISPSLFIKGGKKRGAVKNVLRKNVADFIQSKIERHLPHSDKAKCNSPPK</sequence>
<comment type="caution">
    <text evidence="1">The sequence shown here is derived from an EMBL/GenBank/DDBJ whole genome shotgun (WGS) entry which is preliminary data.</text>
</comment>
<organism evidence="1 2">
    <name type="scientific">Ramazzottius varieornatus</name>
    <name type="common">Water bear</name>
    <name type="synonym">Tardigrade</name>
    <dbReference type="NCBI Taxonomy" id="947166"/>
    <lineage>
        <taxon>Eukaryota</taxon>
        <taxon>Metazoa</taxon>
        <taxon>Ecdysozoa</taxon>
        <taxon>Tardigrada</taxon>
        <taxon>Eutardigrada</taxon>
        <taxon>Parachela</taxon>
        <taxon>Hypsibioidea</taxon>
        <taxon>Ramazzottiidae</taxon>
        <taxon>Ramazzottius</taxon>
    </lineage>
</organism>
<name>A0A1D1V6H8_RAMVA</name>
<dbReference type="AlphaFoldDB" id="A0A1D1V6H8"/>
<gene>
    <name evidence="1" type="primary">RvY_08600-1</name>
    <name evidence="1" type="synonym">RvY_08600.1</name>
    <name evidence="1" type="ORF">RvY_08600</name>
</gene>
<evidence type="ECO:0000313" key="2">
    <source>
        <dbReference type="Proteomes" id="UP000186922"/>
    </source>
</evidence>
<dbReference type="EMBL" id="BDGG01000004">
    <property type="protein sequence ID" value="GAU97274.1"/>
    <property type="molecule type" value="Genomic_DNA"/>
</dbReference>